<dbReference type="Pfam" id="PF14529">
    <property type="entry name" value="Exo_endo_phos_2"/>
    <property type="match status" value="1"/>
</dbReference>
<evidence type="ECO:0000313" key="2">
    <source>
        <dbReference type="EMBL" id="CAK1600991.1"/>
    </source>
</evidence>
<dbReference type="EMBL" id="CAVLGL010000126">
    <property type="protein sequence ID" value="CAK1600991.1"/>
    <property type="molecule type" value="Genomic_DNA"/>
</dbReference>
<dbReference type="PROSITE" id="PS50878">
    <property type="entry name" value="RT_POL"/>
    <property type="match status" value="1"/>
</dbReference>
<dbReference type="PANTHER" id="PTHR47027:SF20">
    <property type="entry name" value="REVERSE TRANSCRIPTASE-LIKE PROTEIN WITH RNA-DIRECTED DNA POLYMERASE DOMAIN"/>
    <property type="match status" value="1"/>
</dbReference>
<name>A0AAV1M4Y0_9NEOP</name>
<dbReference type="GO" id="GO:0071897">
    <property type="term" value="P:DNA biosynthetic process"/>
    <property type="evidence" value="ECO:0007669"/>
    <property type="project" value="UniProtKB-ARBA"/>
</dbReference>
<comment type="caution">
    <text evidence="2">The sequence shown here is derived from an EMBL/GenBank/DDBJ whole genome shotgun (WGS) entry which is preliminary data.</text>
</comment>
<organism evidence="2 3">
    <name type="scientific">Parnassius mnemosyne</name>
    <name type="common">clouded apollo</name>
    <dbReference type="NCBI Taxonomy" id="213953"/>
    <lineage>
        <taxon>Eukaryota</taxon>
        <taxon>Metazoa</taxon>
        <taxon>Ecdysozoa</taxon>
        <taxon>Arthropoda</taxon>
        <taxon>Hexapoda</taxon>
        <taxon>Insecta</taxon>
        <taxon>Pterygota</taxon>
        <taxon>Neoptera</taxon>
        <taxon>Endopterygota</taxon>
        <taxon>Lepidoptera</taxon>
        <taxon>Glossata</taxon>
        <taxon>Ditrysia</taxon>
        <taxon>Papilionoidea</taxon>
        <taxon>Papilionidae</taxon>
        <taxon>Parnassiinae</taxon>
        <taxon>Parnassini</taxon>
        <taxon>Parnassius</taxon>
        <taxon>Driopa</taxon>
    </lineage>
</organism>
<dbReference type="InterPro" id="IPR036691">
    <property type="entry name" value="Endo/exonu/phosph_ase_sf"/>
</dbReference>
<dbReference type="InterPro" id="IPR005135">
    <property type="entry name" value="Endo/exonuclease/phosphatase"/>
</dbReference>
<dbReference type="InterPro" id="IPR000477">
    <property type="entry name" value="RT_dom"/>
</dbReference>
<dbReference type="Proteomes" id="UP001314205">
    <property type="component" value="Unassembled WGS sequence"/>
</dbReference>
<dbReference type="Pfam" id="PF00078">
    <property type="entry name" value="RVT_1"/>
    <property type="match status" value="1"/>
</dbReference>
<dbReference type="SUPFAM" id="SSF56672">
    <property type="entry name" value="DNA/RNA polymerases"/>
    <property type="match status" value="1"/>
</dbReference>
<sequence>MCEIRRTGTRIEEYSNFILCHTGHTPGKHGVGFIINKTRKNWFESFMGINDRVALLNLNIQGLPMSIIQIYAPTETACEEEINTFYSNVDRALDQAHKNYIIMGDFNAKIGQPRIDEHLIMKPNGNGKRNQRGQRLIDFALEHKLAILNTFFHKKPNQRWTWRSPNNKYKNEIDYVLSNQPNIFQNIEVLNLNYPSDHRAIRATMSITKQKKKRTEYKSNRYSSLKTEQEILFYKQNISSQLQDLHKCQEKTLVQAFYNTLSKAITQSLQNARTPNEISKGNHKVLKERTLELIKRRQELQHAKIKTRATKNELSALYKLITTTYHQVDCVLVCHPYPIKKKKKKKYIKHDYKSYRLKTIEKHLEKAGSSKKALKELRTNKYWIDSLNRMDKTANNRKEIIDIATHFYKTLYKVQENECTGHRNANHVNSTNKSGNITPITEKEVTQEIKRLKIDKSPGPDGITNEAIKVAWPLLTLPLTHLFNLILKTAEIQSQWVESEIILIYKKGDSKDITNYRPISLLSCIYKLFSSIINKRISVTIEANQPIEQAGFRKGFSTIDHIYTLEQIMEKYQEKQRTLYIAYIDYKKAFDTVSHSSIWTALQAQKVEQGYIDIIRNIYKGSTAKIKLESTGPTFSIGRGVKQGDPLSPKLFISILESIIKRFNWEKIGLNINGNYLSHLRFADDLVLLSESSTQLQNMIDSLNTASKQVGLEINLSKTMVMTNSIQRRISVDNETLKYTENYIYLGKQIGFNRKQNELEVERRVQNTWNKYWSLKEIFKSNMPTNIKTKVMMSCLLPCLTYACQTWKFTSKLKSKITTCQRGIERSMLNIKKMQKIRHTKIREITKATDALTYAKKLKWKWAGHVARLKDERWTTRVTTWKGPIGKRLKGRPHTRWADDLIRTAGICWPQIAQDRDTWNSLEEAFTFT</sequence>
<gene>
    <name evidence="2" type="ORF">PARMNEM_LOCUS19681</name>
</gene>
<protein>
    <recommendedName>
        <fullName evidence="1">Reverse transcriptase domain-containing protein</fullName>
    </recommendedName>
</protein>
<dbReference type="Gene3D" id="3.60.10.10">
    <property type="entry name" value="Endonuclease/exonuclease/phosphatase"/>
    <property type="match status" value="1"/>
</dbReference>
<evidence type="ECO:0000259" key="1">
    <source>
        <dbReference type="PROSITE" id="PS50878"/>
    </source>
</evidence>
<proteinExistence type="predicted"/>
<dbReference type="InterPro" id="IPR043502">
    <property type="entry name" value="DNA/RNA_pol_sf"/>
</dbReference>
<keyword evidence="3" id="KW-1185">Reference proteome</keyword>
<dbReference type="AlphaFoldDB" id="A0AAV1M4Y0"/>
<dbReference type="GO" id="GO:0003824">
    <property type="term" value="F:catalytic activity"/>
    <property type="evidence" value="ECO:0007669"/>
    <property type="project" value="InterPro"/>
</dbReference>
<dbReference type="SUPFAM" id="SSF56219">
    <property type="entry name" value="DNase I-like"/>
    <property type="match status" value="1"/>
</dbReference>
<reference evidence="2 3" key="1">
    <citation type="submission" date="2023-11" db="EMBL/GenBank/DDBJ databases">
        <authorList>
            <person name="Hedman E."/>
            <person name="Englund M."/>
            <person name="Stromberg M."/>
            <person name="Nyberg Akerstrom W."/>
            <person name="Nylinder S."/>
            <person name="Jareborg N."/>
            <person name="Kallberg Y."/>
            <person name="Kronander E."/>
        </authorList>
    </citation>
    <scope>NUCLEOTIDE SEQUENCE [LARGE SCALE GENOMIC DNA]</scope>
</reference>
<accession>A0AAV1M4Y0</accession>
<evidence type="ECO:0000313" key="3">
    <source>
        <dbReference type="Proteomes" id="UP001314205"/>
    </source>
</evidence>
<dbReference type="CDD" id="cd01650">
    <property type="entry name" value="RT_nLTR_like"/>
    <property type="match status" value="1"/>
</dbReference>
<dbReference type="PANTHER" id="PTHR47027">
    <property type="entry name" value="REVERSE TRANSCRIPTASE DOMAIN-CONTAINING PROTEIN"/>
    <property type="match status" value="1"/>
</dbReference>
<feature type="domain" description="Reverse transcriptase" evidence="1">
    <location>
        <begin position="485"/>
        <end position="750"/>
    </location>
</feature>